<dbReference type="Proteomes" id="UP000887576">
    <property type="component" value="Unplaced"/>
</dbReference>
<organism evidence="1 2">
    <name type="scientific">Panagrolaimus sp. JU765</name>
    <dbReference type="NCBI Taxonomy" id="591449"/>
    <lineage>
        <taxon>Eukaryota</taxon>
        <taxon>Metazoa</taxon>
        <taxon>Ecdysozoa</taxon>
        <taxon>Nematoda</taxon>
        <taxon>Chromadorea</taxon>
        <taxon>Rhabditida</taxon>
        <taxon>Tylenchina</taxon>
        <taxon>Panagrolaimomorpha</taxon>
        <taxon>Panagrolaimoidea</taxon>
        <taxon>Panagrolaimidae</taxon>
        <taxon>Panagrolaimus</taxon>
    </lineage>
</organism>
<dbReference type="WBParaSite" id="JU765_v2.g5296.t1">
    <property type="protein sequence ID" value="JU765_v2.g5296.t1"/>
    <property type="gene ID" value="JU765_v2.g5296"/>
</dbReference>
<name>A0AC34RBR7_9BILA</name>
<evidence type="ECO:0000313" key="2">
    <source>
        <dbReference type="WBParaSite" id="JU765_v2.g5296.t1"/>
    </source>
</evidence>
<sequence length="189" mass="21383">TRQCYVKTKNVDEGELMFTKERGCFEKLNGNLENVLTCNTSLCNSYGDYPIFDLESNDTVICSKTDKEKAFFINCPIVPDKPSCSYAKDVNFYGGYRRDCYQDSSEMLNCSESKCNSVEKIPNILRCVDNDNKPKLCEENGPYGMPQCKVVKGEKQVVTNRDCYITDDSGYISLYGCGEDLCNSKENKP</sequence>
<reference evidence="2" key="1">
    <citation type="submission" date="2022-11" db="UniProtKB">
        <authorList>
            <consortium name="WormBaseParasite"/>
        </authorList>
    </citation>
    <scope>IDENTIFICATION</scope>
</reference>
<evidence type="ECO:0000313" key="1">
    <source>
        <dbReference type="Proteomes" id="UP000887576"/>
    </source>
</evidence>
<proteinExistence type="predicted"/>
<protein>
    <submittedName>
        <fullName evidence="2">Uncharacterized protein</fullName>
    </submittedName>
</protein>
<accession>A0AC34RBR7</accession>